<accession>A0A383F5U5</accession>
<gene>
    <name evidence="1" type="ORF">METZ01_LOCUS517406</name>
</gene>
<dbReference type="AlphaFoldDB" id="A0A383F5U5"/>
<sequence length="83" mass="9670">MKKEPQNIDDVRLTLSEYIQHVGIEDLADEMGTSVSTVKSWRYYARVPRIKQSKMLIQLSRGILTWESIYGLSKDINNDRAIR</sequence>
<evidence type="ECO:0000313" key="1">
    <source>
        <dbReference type="EMBL" id="SVE64552.1"/>
    </source>
</evidence>
<proteinExistence type="predicted"/>
<protein>
    <recommendedName>
        <fullName evidence="2">HTH cro/C1-type domain-containing protein</fullName>
    </recommendedName>
</protein>
<evidence type="ECO:0008006" key="2">
    <source>
        <dbReference type="Google" id="ProtNLM"/>
    </source>
</evidence>
<name>A0A383F5U5_9ZZZZ</name>
<organism evidence="1">
    <name type="scientific">marine metagenome</name>
    <dbReference type="NCBI Taxonomy" id="408172"/>
    <lineage>
        <taxon>unclassified sequences</taxon>
        <taxon>metagenomes</taxon>
        <taxon>ecological metagenomes</taxon>
    </lineage>
</organism>
<reference evidence="1" key="1">
    <citation type="submission" date="2018-05" db="EMBL/GenBank/DDBJ databases">
        <authorList>
            <person name="Lanie J.A."/>
            <person name="Ng W.-L."/>
            <person name="Kazmierczak K.M."/>
            <person name="Andrzejewski T.M."/>
            <person name="Davidsen T.M."/>
            <person name="Wayne K.J."/>
            <person name="Tettelin H."/>
            <person name="Glass J.I."/>
            <person name="Rusch D."/>
            <person name="Podicherti R."/>
            <person name="Tsui H.-C.T."/>
            <person name="Winkler M.E."/>
        </authorList>
    </citation>
    <scope>NUCLEOTIDE SEQUENCE</scope>
</reference>
<dbReference type="EMBL" id="UINC01231837">
    <property type="protein sequence ID" value="SVE64552.1"/>
    <property type="molecule type" value="Genomic_DNA"/>
</dbReference>